<feature type="non-terminal residue" evidence="2">
    <location>
        <position position="1"/>
    </location>
</feature>
<organism evidence="2 3">
    <name type="scientific">Bacteroides pyogenes F0041</name>
    <dbReference type="NCBI Taxonomy" id="1321819"/>
    <lineage>
        <taxon>Bacteria</taxon>
        <taxon>Pseudomonadati</taxon>
        <taxon>Bacteroidota</taxon>
        <taxon>Bacteroidia</taxon>
        <taxon>Bacteroidales</taxon>
        <taxon>Bacteroidaceae</taxon>
        <taxon>Bacteroides</taxon>
    </lineage>
</organism>
<gene>
    <name evidence="2" type="ORF">HMPREF1981_01830</name>
</gene>
<evidence type="ECO:0000313" key="2">
    <source>
        <dbReference type="EMBL" id="ERI85387.1"/>
    </source>
</evidence>
<keyword evidence="1" id="KW-0472">Membrane</keyword>
<dbReference type="Proteomes" id="UP000016496">
    <property type="component" value="Unassembled WGS sequence"/>
</dbReference>
<keyword evidence="1" id="KW-1133">Transmembrane helix</keyword>
<comment type="caution">
    <text evidence="2">The sequence shown here is derived from an EMBL/GenBank/DDBJ whole genome shotgun (WGS) entry which is preliminary data.</text>
</comment>
<feature type="transmembrane region" description="Helical" evidence="1">
    <location>
        <begin position="37"/>
        <end position="58"/>
    </location>
</feature>
<reference evidence="2 3" key="1">
    <citation type="submission" date="2013-08" db="EMBL/GenBank/DDBJ databases">
        <authorList>
            <person name="Weinstock G."/>
            <person name="Sodergren E."/>
            <person name="Wylie T."/>
            <person name="Fulton L."/>
            <person name="Fulton R."/>
            <person name="Fronick C."/>
            <person name="O'Laughlin M."/>
            <person name="Godfrey J."/>
            <person name="Miner T."/>
            <person name="Herter B."/>
            <person name="Appelbaum E."/>
            <person name="Cordes M."/>
            <person name="Lek S."/>
            <person name="Wollam A."/>
            <person name="Pepin K.H."/>
            <person name="Palsikar V.B."/>
            <person name="Mitreva M."/>
            <person name="Wilson R.K."/>
        </authorList>
    </citation>
    <scope>NUCLEOTIDE SEQUENCE [LARGE SCALE GENOMIC DNA]</scope>
    <source>
        <strain evidence="2 3">F0041</strain>
    </source>
</reference>
<keyword evidence="1" id="KW-0812">Transmembrane</keyword>
<evidence type="ECO:0000313" key="3">
    <source>
        <dbReference type="Proteomes" id="UP000016496"/>
    </source>
</evidence>
<accession>U2DUR5</accession>
<proteinExistence type="predicted"/>
<name>U2DUR5_9BACE</name>
<protein>
    <submittedName>
        <fullName evidence="2">Uncharacterized protein</fullName>
    </submittedName>
</protein>
<evidence type="ECO:0000256" key="1">
    <source>
        <dbReference type="SAM" id="Phobius"/>
    </source>
</evidence>
<dbReference type="AlphaFoldDB" id="U2DUR5"/>
<sequence length="60" mass="6650">NARMAIVLNVPPSIVKVATARIVRDSTMKNRPTVRNARMAIVLNVLLSIVRVATVRIVRD</sequence>
<dbReference type="HOGENOM" id="CLU_2927806_0_0_10"/>
<dbReference type="EMBL" id="AWSV01000095">
    <property type="protein sequence ID" value="ERI85387.1"/>
    <property type="molecule type" value="Genomic_DNA"/>
</dbReference>